<dbReference type="InterPro" id="IPR052337">
    <property type="entry name" value="SAT4-like"/>
</dbReference>
<feature type="transmembrane region" description="Helical" evidence="7">
    <location>
        <begin position="231"/>
        <end position="248"/>
    </location>
</feature>
<evidence type="ECO:0000259" key="8">
    <source>
        <dbReference type="Pfam" id="PF20684"/>
    </source>
</evidence>
<evidence type="ECO:0000256" key="3">
    <source>
        <dbReference type="ARBA" id="ARBA00022989"/>
    </source>
</evidence>
<name>R0IAX4_EXST2</name>
<comment type="similarity">
    <text evidence="5">Belongs to the SAT4 family.</text>
</comment>
<evidence type="ECO:0000256" key="1">
    <source>
        <dbReference type="ARBA" id="ARBA00004141"/>
    </source>
</evidence>
<keyword evidence="3 7" id="KW-1133">Transmembrane helix</keyword>
<dbReference type="OrthoDB" id="5401779at2759"/>
<comment type="subcellular location">
    <subcellularLocation>
        <location evidence="1">Membrane</location>
        <topology evidence="1">Multi-pass membrane protein</topology>
    </subcellularLocation>
</comment>
<evidence type="ECO:0000256" key="7">
    <source>
        <dbReference type="SAM" id="Phobius"/>
    </source>
</evidence>
<protein>
    <recommendedName>
        <fullName evidence="8">Rhodopsin domain-containing protein</fullName>
    </recommendedName>
</protein>
<dbReference type="GeneID" id="19406259"/>
<dbReference type="RefSeq" id="XP_008029582.1">
    <property type="nucleotide sequence ID" value="XM_008031391.1"/>
</dbReference>
<gene>
    <name evidence="9" type="ORF">SETTUDRAFT_96713</name>
</gene>
<keyword evidence="4 7" id="KW-0472">Membrane</keyword>
<feature type="domain" description="Rhodopsin" evidence="8">
    <location>
        <begin position="47"/>
        <end position="291"/>
    </location>
</feature>
<evidence type="ECO:0000256" key="2">
    <source>
        <dbReference type="ARBA" id="ARBA00022692"/>
    </source>
</evidence>
<evidence type="ECO:0000313" key="9">
    <source>
        <dbReference type="EMBL" id="EOA82446.1"/>
    </source>
</evidence>
<dbReference type="PANTHER" id="PTHR33048:SF129">
    <property type="entry name" value="INTEGRAL MEMBRANE PROTEIN-RELATED"/>
    <property type="match status" value="1"/>
</dbReference>
<dbReference type="EMBL" id="KB908844">
    <property type="protein sequence ID" value="EOA82446.1"/>
    <property type="molecule type" value="Genomic_DNA"/>
</dbReference>
<proteinExistence type="inferred from homology"/>
<feature type="transmembrane region" description="Helical" evidence="7">
    <location>
        <begin position="191"/>
        <end position="210"/>
    </location>
</feature>
<dbReference type="PANTHER" id="PTHR33048">
    <property type="entry name" value="PTH11-LIKE INTEGRAL MEMBRANE PROTEIN (AFU_ORTHOLOGUE AFUA_5G11245)"/>
    <property type="match status" value="1"/>
</dbReference>
<dbReference type="AlphaFoldDB" id="R0IAX4"/>
<dbReference type="STRING" id="671987.R0IAX4"/>
<keyword evidence="2 7" id="KW-0812">Transmembrane</keyword>
<feature type="transmembrane region" description="Helical" evidence="7">
    <location>
        <begin position="67"/>
        <end position="87"/>
    </location>
</feature>
<feature type="transmembrane region" description="Helical" evidence="7">
    <location>
        <begin position="260"/>
        <end position="285"/>
    </location>
</feature>
<feature type="transmembrane region" description="Helical" evidence="7">
    <location>
        <begin position="107"/>
        <end position="133"/>
    </location>
</feature>
<organism evidence="9 10">
    <name type="scientific">Exserohilum turcicum (strain 28A)</name>
    <name type="common">Northern leaf blight fungus</name>
    <name type="synonym">Setosphaeria turcica</name>
    <dbReference type="NCBI Taxonomy" id="671987"/>
    <lineage>
        <taxon>Eukaryota</taxon>
        <taxon>Fungi</taxon>
        <taxon>Dikarya</taxon>
        <taxon>Ascomycota</taxon>
        <taxon>Pezizomycotina</taxon>
        <taxon>Dothideomycetes</taxon>
        <taxon>Pleosporomycetidae</taxon>
        <taxon>Pleosporales</taxon>
        <taxon>Pleosporineae</taxon>
        <taxon>Pleosporaceae</taxon>
        <taxon>Exserohilum</taxon>
    </lineage>
</organism>
<dbReference type="Proteomes" id="UP000016935">
    <property type="component" value="Unassembled WGS sequence"/>
</dbReference>
<keyword evidence="10" id="KW-1185">Reference proteome</keyword>
<reference evidence="9 10" key="2">
    <citation type="journal article" date="2013" name="PLoS Genet.">
        <title>Comparative genome structure, secondary metabolite, and effector coding capacity across Cochliobolus pathogens.</title>
        <authorList>
            <person name="Condon B.J."/>
            <person name="Leng Y."/>
            <person name="Wu D."/>
            <person name="Bushley K.E."/>
            <person name="Ohm R.A."/>
            <person name="Otillar R."/>
            <person name="Martin J."/>
            <person name="Schackwitz W."/>
            <person name="Grimwood J."/>
            <person name="MohdZainudin N."/>
            <person name="Xue C."/>
            <person name="Wang R."/>
            <person name="Manning V.A."/>
            <person name="Dhillon B."/>
            <person name="Tu Z.J."/>
            <person name="Steffenson B.J."/>
            <person name="Salamov A."/>
            <person name="Sun H."/>
            <person name="Lowry S."/>
            <person name="LaButti K."/>
            <person name="Han J."/>
            <person name="Copeland A."/>
            <person name="Lindquist E."/>
            <person name="Barry K."/>
            <person name="Schmutz J."/>
            <person name="Baker S.E."/>
            <person name="Ciuffetti L.M."/>
            <person name="Grigoriev I.V."/>
            <person name="Zhong S."/>
            <person name="Turgeon B.G."/>
        </authorList>
    </citation>
    <scope>NUCLEOTIDE SEQUENCE [LARGE SCALE GENOMIC DNA]</scope>
    <source>
        <strain evidence="10">28A</strain>
    </source>
</reference>
<evidence type="ECO:0000313" key="10">
    <source>
        <dbReference type="Proteomes" id="UP000016935"/>
    </source>
</evidence>
<sequence length="402" mass="45166">MTARFPTAQEFASFPEPNYVDPTTRFPLALGVAVPTAGLVAVFMSCRLYCRTVLVKTLGWDDGMMTVAALLAIANNVMIVVSMLPEYQMGYHLWDVHPEKLYGTMKAALMGMVIQLLFTSITAFMKIAILLTYIRIFPAKLDRWFCYLMIGYTVGLNFACFFVTLFQCSPVSTYWKIFEYMGTAKCLNIKAIYYFHSAQNTFSDFVIFLWPARNLLNVQVSQRQRLTLTMMFSLGVIVCIAGVFRLYYTHQYLVSYDVFWYGGTTFIIMSIETGVGVACGCLPGCKPLMNRMFPRIFAGSSQASSYPRPPLRFRATKGIQETLSVGQSERESYQKEDGVSGMEKASSRSAPTRGGMGMSKPLAPHPGLRPPSRAAFPGRREGYSELENCSVDSIEMFLLQRN</sequence>
<feature type="transmembrane region" description="Helical" evidence="7">
    <location>
        <begin position="26"/>
        <end position="46"/>
    </location>
</feature>
<dbReference type="HOGENOM" id="CLU_028200_25_0_1"/>
<feature type="transmembrane region" description="Helical" evidence="7">
    <location>
        <begin position="145"/>
        <end position="166"/>
    </location>
</feature>
<dbReference type="InterPro" id="IPR049326">
    <property type="entry name" value="Rhodopsin_dom_fungi"/>
</dbReference>
<feature type="region of interest" description="Disordered" evidence="6">
    <location>
        <begin position="323"/>
        <end position="380"/>
    </location>
</feature>
<accession>R0IAX4</accession>
<dbReference type="Pfam" id="PF20684">
    <property type="entry name" value="Fung_rhodopsin"/>
    <property type="match status" value="1"/>
</dbReference>
<reference evidence="9 10" key="1">
    <citation type="journal article" date="2012" name="PLoS Pathog.">
        <title>Diverse lifestyles and strategies of plant pathogenesis encoded in the genomes of eighteen Dothideomycetes fungi.</title>
        <authorList>
            <person name="Ohm R.A."/>
            <person name="Feau N."/>
            <person name="Henrissat B."/>
            <person name="Schoch C.L."/>
            <person name="Horwitz B.A."/>
            <person name="Barry K.W."/>
            <person name="Condon B.J."/>
            <person name="Copeland A.C."/>
            <person name="Dhillon B."/>
            <person name="Glaser F."/>
            <person name="Hesse C.N."/>
            <person name="Kosti I."/>
            <person name="LaButti K."/>
            <person name="Lindquist E.A."/>
            <person name="Lucas S."/>
            <person name="Salamov A.A."/>
            <person name="Bradshaw R.E."/>
            <person name="Ciuffetti L."/>
            <person name="Hamelin R.C."/>
            <person name="Kema G.H.J."/>
            <person name="Lawrence C."/>
            <person name="Scott J.A."/>
            <person name="Spatafora J.W."/>
            <person name="Turgeon B.G."/>
            <person name="de Wit P.J.G.M."/>
            <person name="Zhong S."/>
            <person name="Goodwin S.B."/>
            <person name="Grigoriev I.V."/>
        </authorList>
    </citation>
    <scope>NUCLEOTIDE SEQUENCE [LARGE SCALE GENOMIC DNA]</scope>
    <source>
        <strain evidence="10">28A</strain>
    </source>
</reference>
<dbReference type="eggNOG" id="ENOG502S3HY">
    <property type="taxonomic scope" value="Eukaryota"/>
</dbReference>
<dbReference type="GO" id="GO:0016020">
    <property type="term" value="C:membrane"/>
    <property type="evidence" value="ECO:0007669"/>
    <property type="project" value="UniProtKB-SubCell"/>
</dbReference>
<evidence type="ECO:0000256" key="4">
    <source>
        <dbReference type="ARBA" id="ARBA00023136"/>
    </source>
</evidence>
<evidence type="ECO:0000256" key="6">
    <source>
        <dbReference type="SAM" id="MobiDB-lite"/>
    </source>
</evidence>
<feature type="compositionally biased region" description="Basic and acidic residues" evidence="6">
    <location>
        <begin position="328"/>
        <end position="338"/>
    </location>
</feature>
<evidence type="ECO:0000256" key="5">
    <source>
        <dbReference type="ARBA" id="ARBA00038359"/>
    </source>
</evidence>